<protein>
    <recommendedName>
        <fullName evidence="1">Methyltransferase domain-containing protein</fullName>
    </recommendedName>
</protein>
<keyword evidence="3" id="KW-1185">Reference proteome</keyword>
<evidence type="ECO:0000313" key="2">
    <source>
        <dbReference type="EMBL" id="SMF33689.1"/>
    </source>
</evidence>
<dbReference type="InterPro" id="IPR029063">
    <property type="entry name" value="SAM-dependent_MTases_sf"/>
</dbReference>
<dbReference type="SUPFAM" id="SSF53335">
    <property type="entry name" value="S-adenosyl-L-methionine-dependent methyltransferases"/>
    <property type="match status" value="1"/>
</dbReference>
<gene>
    <name evidence="2" type="ORF">SAMN05428998_111147</name>
</gene>
<dbReference type="Gene3D" id="3.40.50.150">
    <property type="entry name" value="Vaccinia Virus protein VP39"/>
    <property type="match status" value="1"/>
</dbReference>
<reference evidence="2 3" key="1">
    <citation type="submission" date="2017-04" db="EMBL/GenBank/DDBJ databases">
        <authorList>
            <person name="Afonso C.L."/>
            <person name="Miller P.J."/>
            <person name="Scott M.A."/>
            <person name="Spackman E."/>
            <person name="Goraichik I."/>
            <person name="Dimitrov K.M."/>
            <person name="Suarez D.L."/>
            <person name="Swayne D.E."/>
        </authorList>
    </citation>
    <scope>NUCLEOTIDE SEQUENCE [LARGE SCALE GENOMIC DNA]</scope>
    <source>
        <strain evidence="2 3">USBA 355</strain>
    </source>
</reference>
<dbReference type="InterPro" id="IPR041698">
    <property type="entry name" value="Methyltransf_25"/>
</dbReference>
<dbReference type="Proteomes" id="UP000192917">
    <property type="component" value="Unassembled WGS sequence"/>
</dbReference>
<dbReference type="RefSeq" id="WP_218822872.1">
    <property type="nucleotide sequence ID" value="NZ_FWZX01000011.1"/>
</dbReference>
<accession>A0A1Y6BXB7</accession>
<feature type="domain" description="Methyltransferase" evidence="1">
    <location>
        <begin position="19"/>
        <end position="98"/>
    </location>
</feature>
<dbReference type="EMBL" id="FWZX01000011">
    <property type="protein sequence ID" value="SMF33689.1"/>
    <property type="molecule type" value="Genomic_DNA"/>
</dbReference>
<sequence>MPSAWICRFAPLAPAGGAVLDLAAGSGRHSRLFLARGHPVTALDRSVADLERIGDPQLEVVRADLEDGSPFPLAGRHFAAVVVANYLHRPLLPALVEAVAPGGLLLYETFAQGNEAFGKPSNPAFLLAPGELLEAVRGRLRVLAYEDLTVAVPRPAAVQRIAAQRC</sequence>
<dbReference type="AlphaFoldDB" id="A0A1Y6BXB7"/>
<organism evidence="2 3">
    <name type="scientific">Tistlia consotensis USBA 355</name>
    <dbReference type="NCBI Taxonomy" id="560819"/>
    <lineage>
        <taxon>Bacteria</taxon>
        <taxon>Pseudomonadati</taxon>
        <taxon>Pseudomonadota</taxon>
        <taxon>Alphaproteobacteria</taxon>
        <taxon>Rhodospirillales</taxon>
        <taxon>Rhodovibrionaceae</taxon>
        <taxon>Tistlia</taxon>
    </lineage>
</organism>
<dbReference type="Pfam" id="PF13649">
    <property type="entry name" value="Methyltransf_25"/>
    <property type="match status" value="1"/>
</dbReference>
<evidence type="ECO:0000259" key="1">
    <source>
        <dbReference type="Pfam" id="PF13649"/>
    </source>
</evidence>
<evidence type="ECO:0000313" key="3">
    <source>
        <dbReference type="Proteomes" id="UP000192917"/>
    </source>
</evidence>
<dbReference type="STRING" id="560819.SAMN05428998_111147"/>
<name>A0A1Y6BXB7_9PROT</name>
<proteinExistence type="predicted"/>